<reference evidence="9 10" key="1">
    <citation type="submission" date="2016-11" db="EMBL/GenBank/DDBJ databases">
        <title>Trade-off between light-utilization and light-protection in marine flavobacteria.</title>
        <authorList>
            <person name="Kumagai Y."/>
        </authorList>
    </citation>
    <scope>NUCLEOTIDE SEQUENCE [LARGE SCALE GENOMIC DNA]</scope>
    <source>
        <strain evidence="9 10">NBRC 107125</strain>
    </source>
</reference>
<dbReference type="OrthoDB" id="9810445at2"/>
<dbReference type="GO" id="GO:0016020">
    <property type="term" value="C:membrane"/>
    <property type="evidence" value="ECO:0007669"/>
    <property type="project" value="TreeGrafter"/>
</dbReference>
<evidence type="ECO:0000256" key="6">
    <source>
        <dbReference type="RuleBase" id="RU003983"/>
    </source>
</evidence>
<comment type="cofactor">
    <cofactor evidence="6">
        <name>Zn(2+)</name>
        <dbReference type="ChEBI" id="CHEBI:29105"/>
    </cofactor>
    <text evidence="6">Binds 1 zinc ion per subunit.</text>
</comment>
<accession>A0A1X9NH00</accession>
<dbReference type="GO" id="GO:0004222">
    <property type="term" value="F:metalloendopeptidase activity"/>
    <property type="evidence" value="ECO:0007669"/>
    <property type="project" value="InterPro"/>
</dbReference>
<evidence type="ECO:0000313" key="9">
    <source>
        <dbReference type="EMBL" id="ARN74217.1"/>
    </source>
</evidence>
<keyword evidence="4 6" id="KW-0862">Zinc</keyword>
<dbReference type="STRING" id="716816.BST96_08840"/>
<dbReference type="Pfam" id="PF01435">
    <property type="entry name" value="Peptidase_M48"/>
    <property type="match status" value="1"/>
</dbReference>
<keyword evidence="3 6" id="KW-0378">Hydrolase</keyword>
<feature type="signal peptide" evidence="7">
    <location>
        <begin position="1"/>
        <end position="18"/>
    </location>
</feature>
<dbReference type="GO" id="GO:0046872">
    <property type="term" value="F:metal ion binding"/>
    <property type="evidence" value="ECO:0007669"/>
    <property type="project" value="UniProtKB-KW"/>
</dbReference>
<dbReference type="RefSeq" id="WP_085758353.1">
    <property type="nucleotide sequence ID" value="NZ_CP019343.1"/>
</dbReference>
<evidence type="ECO:0000256" key="7">
    <source>
        <dbReference type="SAM" id="SignalP"/>
    </source>
</evidence>
<dbReference type="InterPro" id="IPR051156">
    <property type="entry name" value="Mito/Outer_Membr_Metalloprot"/>
</dbReference>
<dbReference type="EMBL" id="CP019343">
    <property type="protein sequence ID" value="ARN74217.1"/>
    <property type="molecule type" value="Genomic_DNA"/>
</dbReference>
<dbReference type="Proteomes" id="UP000193450">
    <property type="component" value="Chromosome"/>
</dbReference>
<dbReference type="AlphaFoldDB" id="A0A1X9NH00"/>
<evidence type="ECO:0000256" key="1">
    <source>
        <dbReference type="ARBA" id="ARBA00022670"/>
    </source>
</evidence>
<evidence type="ECO:0000313" key="10">
    <source>
        <dbReference type="Proteomes" id="UP000193450"/>
    </source>
</evidence>
<feature type="domain" description="Peptidase M48" evidence="8">
    <location>
        <begin position="57"/>
        <end position="239"/>
    </location>
</feature>
<dbReference type="InterPro" id="IPR001915">
    <property type="entry name" value="Peptidase_M48"/>
</dbReference>
<evidence type="ECO:0000259" key="8">
    <source>
        <dbReference type="Pfam" id="PF01435"/>
    </source>
</evidence>
<dbReference type="CDD" id="cd07331">
    <property type="entry name" value="M48C_Oma1_like"/>
    <property type="match status" value="1"/>
</dbReference>
<protein>
    <submittedName>
        <fullName evidence="9">Peptidase</fullName>
    </submittedName>
</protein>
<keyword evidence="5 6" id="KW-0482">Metalloprotease</keyword>
<dbReference type="PANTHER" id="PTHR22726">
    <property type="entry name" value="METALLOENDOPEPTIDASE OMA1"/>
    <property type="match status" value="1"/>
</dbReference>
<dbReference type="Gene3D" id="3.30.2010.10">
    <property type="entry name" value="Metalloproteases ('zincins'), catalytic domain"/>
    <property type="match status" value="1"/>
</dbReference>
<sequence length="261" mass="27758">MQKLVTLIALALITTACATSPTGRSQLLLMPESEMDQMGVAAFTEMKTTIDVEKAAATNQYVDCVANAVIAVLPSDQQRNWEVVVFKDNSANAFALPGNKIGVHTGILKVASDQGQLAAIIGHEIGHVLAQHGNERMSIEYASQTSQQLLGAVMEGTQEGAMVMAAMGVGAQYGVALPYSRSHETEADLMGLRLMAKAGFDPRASVTLWHNMAANANGAPPEFMSTHPSSQSRIKGLQANMKEALDLYSAAGKQGKKPRCQ</sequence>
<feature type="chain" id="PRO_5011004934" evidence="7">
    <location>
        <begin position="19"/>
        <end position="261"/>
    </location>
</feature>
<evidence type="ECO:0000256" key="4">
    <source>
        <dbReference type="ARBA" id="ARBA00022833"/>
    </source>
</evidence>
<comment type="similarity">
    <text evidence="6">Belongs to the peptidase M48 family.</text>
</comment>
<dbReference type="KEGG" id="osg:BST96_08840"/>
<dbReference type="PANTHER" id="PTHR22726:SF24">
    <property type="entry name" value="M48 FAMILY METALLOPEPTIDASE"/>
    <property type="match status" value="1"/>
</dbReference>
<keyword evidence="1 6" id="KW-0645">Protease</keyword>
<evidence type="ECO:0000256" key="2">
    <source>
        <dbReference type="ARBA" id="ARBA00022723"/>
    </source>
</evidence>
<proteinExistence type="inferred from homology"/>
<dbReference type="PROSITE" id="PS51257">
    <property type="entry name" value="PROKAR_LIPOPROTEIN"/>
    <property type="match status" value="1"/>
</dbReference>
<gene>
    <name evidence="9" type="ORF">BST96_08840</name>
</gene>
<keyword evidence="7" id="KW-0732">Signal</keyword>
<keyword evidence="2" id="KW-0479">Metal-binding</keyword>
<dbReference type="GO" id="GO:0051603">
    <property type="term" value="P:proteolysis involved in protein catabolic process"/>
    <property type="evidence" value="ECO:0007669"/>
    <property type="project" value="TreeGrafter"/>
</dbReference>
<keyword evidence="10" id="KW-1185">Reference proteome</keyword>
<evidence type="ECO:0000256" key="3">
    <source>
        <dbReference type="ARBA" id="ARBA00022801"/>
    </source>
</evidence>
<name>A0A1X9NH00_9GAMM</name>
<organism evidence="9 10">
    <name type="scientific">Oceanicoccus sagamiensis</name>
    <dbReference type="NCBI Taxonomy" id="716816"/>
    <lineage>
        <taxon>Bacteria</taxon>
        <taxon>Pseudomonadati</taxon>
        <taxon>Pseudomonadota</taxon>
        <taxon>Gammaproteobacteria</taxon>
        <taxon>Cellvibrionales</taxon>
        <taxon>Spongiibacteraceae</taxon>
        <taxon>Oceanicoccus</taxon>
    </lineage>
</organism>
<evidence type="ECO:0000256" key="5">
    <source>
        <dbReference type="ARBA" id="ARBA00023049"/>
    </source>
</evidence>